<keyword evidence="6" id="KW-0732">Signal</keyword>
<evidence type="ECO:0000256" key="3">
    <source>
        <dbReference type="ARBA" id="ARBA00022827"/>
    </source>
</evidence>
<dbReference type="PROSITE" id="PS51387">
    <property type="entry name" value="FAD_PCMH"/>
    <property type="match status" value="1"/>
</dbReference>
<dbReference type="InterPro" id="IPR036318">
    <property type="entry name" value="FAD-bd_PCMH-like_sf"/>
</dbReference>
<sequence length="528" mass="56024">MKLIVSVAALAALVLADDKFITVSTNGDNTDVSGTLKIGANTFNPCYLACGTLRGDCGKDKVLYPLDDAYKSFIQSYWAAQQRSFSPGCVFKPETAHDVSAALLIARRSGCPISTKSGGHSVVPGASNIQNGITISLERLNKTTVSADKKSVVLEPGQTWGQVYSKLEKDNIQVLGARFGAVGAGGFTVGGGLSYYSSQYGLACDNVISYEVVIASGDIINVSKTSYPDLFWALRGGGSNFGIVTKFTVAAFEANPLLFGGSRIYTKEAFPALIKAFYSVSTNLAKDPKAFQGLSFGYGGAQLGNAAQLDLAYTEPNPNAPILAEYNAIDSKTIIQSSGENATLAALSTKNSDPDGLRQGSLTWTFKLDQNLISTIKDIFFEEVSSIANSSANLPSISFQDLSATLIQKTTSNGGNPLGLDPADGPLTVALMNLRWSDAADDERIQAFALRIKRHASAAALDAGKATDYIYMNYAGPTQDVIASYGAENKARLLKIASKYDPTGVFQTREPGGFKLEGAPSDRNKQIN</sequence>
<dbReference type="PROSITE" id="PS00862">
    <property type="entry name" value="OX2_COVAL_FAD"/>
    <property type="match status" value="1"/>
</dbReference>
<evidence type="ECO:0000256" key="2">
    <source>
        <dbReference type="ARBA" id="ARBA00022630"/>
    </source>
</evidence>
<evidence type="ECO:0000256" key="4">
    <source>
        <dbReference type="ARBA" id="ARBA00023002"/>
    </source>
</evidence>
<proteinExistence type="inferred from homology"/>
<evidence type="ECO:0000256" key="6">
    <source>
        <dbReference type="SAM" id="SignalP"/>
    </source>
</evidence>
<comment type="caution">
    <text evidence="8">The sequence shown here is derived from an EMBL/GenBank/DDBJ whole genome shotgun (WGS) entry which is preliminary data.</text>
</comment>
<evidence type="ECO:0000313" key="9">
    <source>
        <dbReference type="Proteomes" id="UP000624244"/>
    </source>
</evidence>
<organism evidence="8 9">
    <name type="scientific">Cochliobolus sativus</name>
    <name type="common">Common root rot and spot blotch fungus</name>
    <name type="synonym">Bipolaris sorokiniana</name>
    <dbReference type="NCBI Taxonomy" id="45130"/>
    <lineage>
        <taxon>Eukaryota</taxon>
        <taxon>Fungi</taxon>
        <taxon>Dikarya</taxon>
        <taxon>Ascomycota</taxon>
        <taxon>Pezizomycotina</taxon>
        <taxon>Dothideomycetes</taxon>
        <taxon>Pleosporomycetidae</taxon>
        <taxon>Pleosporales</taxon>
        <taxon>Pleosporineae</taxon>
        <taxon>Pleosporaceae</taxon>
        <taxon>Bipolaris</taxon>
    </lineage>
</organism>
<accession>A0A8H5ZMF6</accession>
<name>A0A8H5ZMF6_COCSA</name>
<dbReference type="InterPro" id="IPR006094">
    <property type="entry name" value="Oxid_FAD_bind_N"/>
</dbReference>
<feature type="chain" id="PRO_5034867390" description="FAD-binding PCMH-type domain-containing protein" evidence="6">
    <location>
        <begin position="17"/>
        <end position="528"/>
    </location>
</feature>
<gene>
    <name evidence="8" type="ORF">GGP41_000508</name>
</gene>
<protein>
    <recommendedName>
        <fullName evidence="7">FAD-binding PCMH-type domain-containing protein</fullName>
    </recommendedName>
</protein>
<dbReference type="Gene3D" id="3.30.465.10">
    <property type="match status" value="1"/>
</dbReference>
<dbReference type="EMBL" id="WNKQ01000004">
    <property type="protein sequence ID" value="KAF5851740.1"/>
    <property type="molecule type" value="Genomic_DNA"/>
</dbReference>
<feature type="region of interest" description="Disordered" evidence="5">
    <location>
        <begin position="509"/>
        <end position="528"/>
    </location>
</feature>
<dbReference type="SUPFAM" id="SSF56176">
    <property type="entry name" value="FAD-binding/transporter-associated domain-like"/>
    <property type="match status" value="1"/>
</dbReference>
<dbReference type="GO" id="GO:0071949">
    <property type="term" value="F:FAD binding"/>
    <property type="evidence" value="ECO:0007669"/>
    <property type="project" value="InterPro"/>
</dbReference>
<evidence type="ECO:0000313" key="8">
    <source>
        <dbReference type="EMBL" id="KAF5851740.1"/>
    </source>
</evidence>
<dbReference type="Pfam" id="PF01565">
    <property type="entry name" value="FAD_binding_4"/>
    <property type="match status" value="1"/>
</dbReference>
<dbReference type="GO" id="GO:0016491">
    <property type="term" value="F:oxidoreductase activity"/>
    <property type="evidence" value="ECO:0007669"/>
    <property type="project" value="UniProtKB-KW"/>
</dbReference>
<dbReference type="InterPro" id="IPR016166">
    <property type="entry name" value="FAD-bd_PCMH"/>
</dbReference>
<dbReference type="OMA" id="SPGCVFK"/>
<keyword evidence="3" id="KW-0274">FAD</keyword>
<evidence type="ECO:0000256" key="1">
    <source>
        <dbReference type="ARBA" id="ARBA00005466"/>
    </source>
</evidence>
<keyword evidence="2" id="KW-0285">Flavoprotein</keyword>
<dbReference type="Proteomes" id="UP000624244">
    <property type="component" value="Unassembled WGS sequence"/>
</dbReference>
<keyword evidence="4" id="KW-0560">Oxidoreductase</keyword>
<evidence type="ECO:0000256" key="5">
    <source>
        <dbReference type="SAM" id="MobiDB-lite"/>
    </source>
</evidence>
<feature type="domain" description="FAD-binding PCMH-type" evidence="7">
    <location>
        <begin position="83"/>
        <end position="254"/>
    </location>
</feature>
<dbReference type="InterPro" id="IPR016169">
    <property type="entry name" value="FAD-bd_PCMH_sub2"/>
</dbReference>
<dbReference type="PANTHER" id="PTHR42973:SF34">
    <property type="entry name" value="FAD BINDING DOMAIN PROTEIN (AFU_ORTHOLOGUE AFUA_3G02770)"/>
    <property type="match status" value="1"/>
</dbReference>
<comment type="similarity">
    <text evidence="1">Belongs to the oxygen-dependent FAD-linked oxidoreductase family.</text>
</comment>
<dbReference type="PANTHER" id="PTHR42973">
    <property type="entry name" value="BINDING OXIDOREDUCTASE, PUTATIVE (AFU_ORTHOLOGUE AFUA_1G17690)-RELATED"/>
    <property type="match status" value="1"/>
</dbReference>
<reference evidence="8" key="1">
    <citation type="submission" date="2019-11" db="EMBL/GenBank/DDBJ databases">
        <title>Bipolaris sorokiniana Genome sequencing.</title>
        <authorList>
            <person name="Wang H."/>
        </authorList>
    </citation>
    <scope>NUCLEOTIDE SEQUENCE</scope>
</reference>
<dbReference type="InterPro" id="IPR050416">
    <property type="entry name" value="FAD-linked_Oxidoreductase"/>
</dbReference>
<dbReference type="AlphaFoldDB" id="A0A8H5ZMF6"/>
<evidence type="ECO:0000259" key="7">
    <source>
        <dbReference type="PROSITE" id="PS51387"/>
    </source>
</evidence>
<feature type="signal peptide" evidence="6">
    <location>
        <begin position="1"/>
        <end position="16"/>
    </location>
</feature>
<dbReference type="InterPro" id="IPR006093">
    <property type="entry name" value="Oxy_OxRdtase_FAD_BS"/>
</dbReference>